<evidence type="ECO:0000313" key="4">
    <source>
        <dbReference type="Proteomes" id="UP001165289"/>
    </source>
</evidence>
<proteinExistence type="predicted"/>
<feature type="transmembrane region" description="Helical" evidence="1">
    <location>
        <begin position="129"/>
        <end position="159"/>
    </location>
</feature>
<name>A0AAV7JKW9_9METZ</name>
<keyword evidence="1" id="KW-1133">Transmembrane helix</keyword>
<keyword evidence="1" id="KW-0812">Transmembrane</keyword>
<organism evidence="3 4">
    <name type="scientific">Oopsacas minuta</name>
    <dbReference type="NCBI Taxonomy" id="111878"/>
    <lineage>
        <taxon>Eukaryota</taxon>
        <taxon>Metazoa</taxon>
        <taxon>Porifera</taxon>
        <taxon>Hexactinellida</taxon>
        <taxon>Hexasterophora</taxon>
        <taxon>Lyssacinosida</taxon>
        <taxon>Leucopsacidae</taxon>
        <taxon>Oopsacas</taxon>
    </lineage>
</organism>
<keyword evidence="4" id="KW-1185">Reference proteome</keyword>
<evidence type="ECO:0000313" key="3">
    <source>
        <dbReference type="EMBL" id="KAI6649343.1"/>
    </source>
</evidence>
<feature type="signal peptide" evidence="2">
    <location>
        <begin position="1"/>
        <end position="19"/>
    </location>
</feature>
<sequence>MKIIIFVLSVCSLISIENCELFTWNFDGQYDKIWEEPHNWLINNSTAIKSPCRKDNVSFPEINSTLTGVITVSTNVEVLGINWKGENVFDIEEIRNLTSYFNLQNGGSITIDPDCGGRSVCSCTAQAHIGLIIGIICILIIIPTGVIIVSSIIVLILLIRKLYKSKIRKSEQEFTFQTLRELDVEDDNFDTTAISQEEFPSGKENIPEDLTGLIDEDSVNGSTQELRDKIFKSKKIPEDKKALLADSSQDLIAMEDVEKVGSSNKPGPGNQTDL</sequence>
<comment type="caution">
    <text evidence="3">The sequence shown here is derived from an EMBL/GenBank/DDBJ whole genome shotgun (WGS) entry which is preliminary data.</text>
</comment>
<feature type="chain" id="PRO_5043989523" evidence="2">
    <location>
        <begin position="20"/>
        <end position="274"/>
    </location>
</feature>
<protein>
    <submittedName>
        <fullName evidence="3">Uncharacterized protein</fullName>
    </submittedName>
</protein>
<accession>A0AAV7JKW9</accession>
<dbReference type="EMBL" id="JAKMXF010000321">
    <property type="protein sequence ID" value="KAI6649343.1"/>
    <property type="molecule type" value="Genomic_DNA"/>
</dbReference>
<evidence type="ECO:0000256" key="1">
    <source>
        <dbReference type="SAM" id="Phobius"/>
    </source>
</evidence>
<gene>
    <name evidence="3" type="ORF">LOD99_11709</name>
</gene>
<keyword evidence="1" id="KW-0472">Membrane</keyword>
<evidence type="ECO:0000256" key="2">
    <source>
        <dbReference type="SAM" id="SignalP"/>
    </source>
</evidence>
<reference evidence="3 4" key="1">
    <citation type="journal article" date="2023" name="BMC Biol.">
        <title>The compact genome of the sponge Oopsacas minuta (Hexactinellida) is lacking key metazoan core genes.</title>
        <authorList>
            <person name="Santini S."/>
            <person name="Schenkelaars Q."/>
            <person name="Jourda C."/>
            <person name="Duchesne M."/>
            <person name="Belahbib H."/>
            <person name="Rocher C."/>
            <person name="Selva M."/>
            <person name="Riesgo A."/>
            <person name="Vervoort M."/>
            <person name="Leys S.P."/>
            <person name="Kodjabachian L."/>
            <person name="Le Bivic A."/>
            <person name="Borchiellini C."/>
            <person name="Claverie J.M."/>
            <person name="Renard E."/>
        </authorList>
    </citation>
    <scope>NUCLEOTIDE SEQUENCE [LARGE SCALE GENOMIC DNA]</scope>
    <source>
        <strain evidence="3">SPO-2</strain>
    </source>
</reference>
<dbReference type="AlphaFoldDB" id="A0AAV7JKW9"/>
<keyword evidence="2" id="KW-0732">Signal</keyword>
<dbReference type="Proteomes" id="UP001165289">
    <property type="component" value="Unassembled WGS sequence"/>
</dbReference>